<dbReference type="PATRIC" id="fig|754477.3.peg.1029"/>
<proteinExistence type="predicted"/>
<keyword evidence="2" id="KW-1185">Reference proteome</keyword>
<dbReference type="STRING" id="754477.Q7C_1048"/>
<dbReference type="HOGENOM" id="CLU_3345780_0_0_6"/>
<organism evidence="1 2">
    <name type="scientific">Methylophaga frappieri (strain ATCC BAA-2434 / DSM 25690 / JAM7)</name>
    <dbReference type="NCBI Taxonomy" id="754477"/>
    <lineage>
        <taxon>Bacteria</taxon>
        <taxon>Pseudomonadati</taxon>
        <taxon>Pseudomonadota</taxon>
        <taxon>Gammaproteobacteria</taxon>
        <taxon>Thiotrichales</taxon>
        <taxon>Piscirickettsiaceae</taxon>
        <taxon>Methylophaga</taxon>
    </lineage>
</organism>
<dbReference type="Proteomes" id="UP000009145">
    <property type="component" value="Chromosome"/>
</dbReference>
<sequence length="37" mass="4125">MLTGLMQTEGGRATLDSFLKIKLHTSKSTEIAYQLQL</sequence>
<dbReference type="KEGG" id="mec:Q7C_1048"/>
<evidence type="ECO:0000313" key="2">
    <source>
        <dbReference type="Proteomes" id="UP000009145"/>
    </source>
</evidence>
<gene>
    <name evidence="1" type="ordered locus">Q7C_1048</name>
</gene>
<evidence type="ECO:0000313" key="1">
    <source>
        <dbReference type="EMBL" id="AFJ02207.1"/>
    </source>
</evidence>
<accession>I1YH14</accession>
<dbReference type="EMBL" id="CP003380">
    <property type="protein sequence ID" value="AFJ02207.1"/>
    <property type="molecule type" value="Genomic_DNA"/>
</dbReference>
<name>I1YH14_METFJ</name>
<protein>
    <submittedName>
        <fullName evidence="1">Uncharacterized protein</fullName>
    </submittedName>
</protein>
<reference evidence="1 2" key="1">
    <citation type="journal article" date="2012" name="J. Bacteriol.">
        <title>Complete genome sequences of Methylophaga sp. strain JAM1 and Methylophaga sp. strain JAM7.</title>
        <authorList>
            <person name="Villeneuve C."/>
            <person name="Martineau C."/>
            <person name="Mauffrey F."/>
            <person name="Villemur R."/>
        </authorList>
    </citation>
    <scope>NUCLEOTIDE SEQUENCE [LARGE SCALE GENOMIC DNA]</scope>
    <source>
        <strain evidence="1 2">JAM7</strain>
    </source>
</reference>
<dbReference type="AlphaFoldDB" id="I1YH14"/>